<dbReference type="InterPro" id="IPR035923">
    <property type="entry name" value="TT1751-like_sf"/>
</dbReference>
<evidence type="ECO:0000313" key="3">
    <source>
        <dbReference type="Proteomes" id="UP000286268"/>
    </source>
</evidence>
<name>A0A410E1Z1_9CLOT</name>
<evidence type="ECO:0000259" key="1">
    <source>
        <dbReference type="Pfam" id="PF03625"/>
    </source>
</evidence>
<dbReference type="PANTHER" id="PTHR38342">
    <property type="entry name" value="SLR5037 PROTEIN"/>
    <property type="match status" value="1"/>
</dbReference>
<evidence type="ECO:0000313" key="2">
    <source>
        <dbReference type="EMBL" id="QAA35308.1"/>
    </source>
</evidence>
<dbReference type="AlphaFoldDB" id="A0A410E1Z1"/>
<accession>A0A410E1Z1</accession>
<dbReference type="KEGG" id="cmah:C1I91_14870"/>
<dbReference type="PIRSF" id="PIRSF021774">
    <property type="entry name" value="UCP021774"/>
    <property type="match status" value="1"/>
</dbReference>
<dbReference type="Gene3D" id="3.30.310.70">
    <property type="entry name" value="TT1751-like domain"/>
    <property type="match status" value="1"/>
</dbReference>
<proteinExistence type="predicted"/>
<dbReference type="InterPro" id="IPR005180">
    <property type="entry name" value="DUF302"/>
</dbReference>
<dbReference type="OrthoDB" id="9791067at2"/>
<dbReference type="RefSeq" id="WP_128213560.1">
    <property type="nucleotide sequence ID" value="NZ_CP025746.1"/>
</dbReference>
<gene>
    <name evidence="2" type="ORF">C1I91_14870</name>
</gene>
<protein>
    <recommendedName>
        <fullName evidence="1">DUF302 domain-containing protein</fullName>
    </recommendedName>
</protein>
<dbReference type="EMBL" id="CP025746">
    <property type="protein sequence ID" value="QAA35308.1"/>
    <property type="molecule type" value="Genomic_DNA"/>
</dbReference>
<keyword evidence="3" id="KW-1185">Reference proteome</keyword>
<reference evidence="2 3" key="1">
    <citation type="submission" date="2018-01" db="EMBL/GenBank/DDBJ databases">
        <title>Genome Sequencing and Assembly of Anaerobacter polyendosporus strain CT4.</title>
        <authorList>
            <person name="Tachaapaikoon C."/>
            <person name="Sutheeworapong S."/>
            <person name="Jenjaroenpun P."/>
            <person name="Wongsurawat T."/>
            <person name="Nookeaw I."/>
            <person name="Cheawchanlertfa P."/>
            <person name="Kosugi A."/>
            <person name="Cheevadhanarak S."/>
            <person name="Ratanakhanokchai K."/>
        </authorList>
    </citation>
    <scope>NUCLEOTIDE SEQUENCE [LARGE SCALE GENOMIC DNA]</scope>
    <source>
        <strain evidence="2 3">CT4</strain>
    </source>
</reference>
<dbReference type="SUPFAM" id="SSF103247">
    <property type="entry name" value="TT1751-like"/>
    <property type="match status" value="1"/>
</dbReference>
<sequence>MENIKYEISTNKSFDEAVNSIVKSLEEQKFGVLWKLNFKDKLKEKGIDFDSNFMILEVCNPHKAKEVLTQHIDVGYFLPCKLVVYEENSEVKIGMMSPDKLIGLLNYKDLEDTAKEVQNILVTAINNAK</sequence>
<feature type="domain" description="DUF302" evidence="1">
    <location>
        <begin position="37"/>
        <end position="98"/>
    </location>
</feature>
<dbReference type="PANTHER" id="PTHR38342:SF1">
    <property type="entry name" value="SLR5037 PROTEIN"/>
    <property type="match status" value="1"/>
</dbReference>
<organism evidence="2 3">
    <name type="scientific">Clostridium manihotivorum</name>
    <dbReference type="NCBI Taxonomy" id="2320868"/>
    <lineage>
        <taxon>Bacteria</taxon>
        <taxon>Bacillati</taxon>
        <taxon>Bacillota</taxon>
        <taxon>Clostridia</taxon>
        <taxon>Eubacteriales</taxon>
        <taxon>Clostridiaceae</taxon>
        <taxon>Clostridium</taxon>
    </lineage>
</organism>
<dbReference type="InterPro" id="IPR016796">
    <property type="entry name" value="UCP021774"/>
</dbReference>
<dbReference type="Pfam" id="PF03625">
    <property type="entry name" value="DUF302"/>
    <property type="match status" value="1"/>
</dbReference>
<dbReference type="Proteomes" id="UP000286268">
    <property type="component" value="Chromosome"/>
</dbReference>
<dbReference type="CDD" id="cd14797">
    <property type="entry name" value="DUF302"/>
    <property type="match status" value="1"/>
</dbReference>